<feature type="transmembrane region" description="Helical" evidence="7">
    <location>
        <begin position="89"/>
        <end position="110"/>
    </location>
</feature>
<feature type="transmembrane region" description="Helical" evidence="7">
    <location>
        <begin position="383"/>
        <end position="404"/>
    </location>
</feature>
<dbReference type="InterPro" id="IPR036259">
    <property type="entry name" value="MFS_trans_sf"/>
</dbReference>
<feature type="transmembrane region" description="Helical" evidence="7">
    <location>
        <begin position="296"/>
        <end position="313"/>
    </location>
</feature>
<feature type="domain" description="Major facilitator superfamily (MFS) profile" evidence="8">
    <location>
        <begin position="176"/>
        <end position="431"/>
    </location>
</feature>
<dbReference type="GO" id="GO:0022857">
    <property type="term" value="F:transmembrane transporter activity"/>
    <property type="evidence" value="ECO:0007669"/>
    <property type="project" value="InterPro"/>
</dbReference>
<keyword evidence="3" id="KW-1003">Cell membrane</keyword>
<keyword evidence="4 7" id="KW-0812">Transmembrane</keyword>
<protein>
    <recommendedName>
        <fullName evidence="8">Major facilitator superfamily (MFS) profile domain-containing protein</fullName>
    </recommendedName>
</protein>
<evidence type="ECO:0000313" key="9">
    <source>
        <dbReference type="EMBL" id="OHA09354.1"/>
    </source>
</evidence>
<sequence length="431" mass="46033">MKFIAKLVRKFGNNTFLSLAVRNYRLYFIGQAVSLSGHWMQTVARSWLVLQVSGSGTAVGGVVAMEFLPILIFGTMGGVLVDRFPKHKILLISQAAAGIIALALGVLVFFEIAELWMIYAFALGHGFVRVIDNPTRQTFILEMVGKERLANAISLYSGEVNLARVVGPAIGGALIATVGIAFCFILNGLSYSVVLFTLFAMHKNEFHKTPLVERARGQVVAGLRYAASSPVLLNTLILLAVMGMFTYEWNVSLPMLARFTFGGDAGSYATLMSSMGVGAVIGGLFSANRRKTSPRALVIAAAFLGGAMILTALSPTFFWAVFGMAIVGFFSVNFSSLANVILQLESAPAMRGRIMALWTVAFLGTTPIGGPIIGWLGEHAGGRWGLGVGGVAALVAAAIGALTLPKEEFEKIPEAVETRSEEASLKIELKE</sequence>
<evidence type="ECO:0000256" key="1">
    <source>
        <dbReference type="ARBA" id="ARBA00004651"/>
    </source>
</evidence>
<accession>A0A1G2LCU1</accession>
<dbReference type="PANTHER" id="PTHR23513">
    <property type="entry name" value="INTEGRAL MEMBRANE EFFLUX PROTEIN-RELATED"/>
    <property type="match status" value="1"/>
</dbReference>
<dbReference type="InterPro" id="IPR010290">
    <property type="entry name" value="TM_effector"/>
</dbReference>
<proteinExistence type="predicted"/>
<dbReference type="InterPro" id="IPR020846">
    <property type="entry name" value="MFS_dom"/>
</dbReference>
<dbReference type="PANTHER" id="PTHR23513:SF11">
    <property type="entry name" value="STAPHYLOFERRIN A TRANSPORTER"/>
    <property type="match status" value="1"/>
</dbReference>
<keyword evidence="6 7" id="KW-0472">Membrane</keyword>
<keyword evidence="2" id="KW-0813">Transport</keyword>
<evidence type="ECO:0000256" key="3">
    <source>
        <dbReference type="ARBA" id="ARBA00022475"/>
    </source>
</evidence>
<dbReference type="EMBL" id="MHQS01000003">
    <property type="protein sequence ID" value="OHA09354.1"/>
    <property type="molecule type" value="Genomic_DNA"/>
</dbReference>
<evidence type="ECO:0000256" key="2">
    <source>
        <dbReference type="ARBA" id="ARBA00022448"/>
    </source>
</evidence>
<feature type="transmembrane region" description="Helical" evidence="7">
    <location>
        <begin position="24"/>
        <end position="41"/>
    </location>
</feature>
<dbReference type="Proteomes" id="UP000176705">
    <property type="component" value="Unassembled WGS sequence"/>
</dbReference>
<dbReference type="GO" id="GO:0005886">
    <property type="term" value="C:plasma membrane"/>
    <property type="evidence" value="ECO:0007669"/>
    <property type="project" value="UniProtKB-SubCell"/>
</dbReference>
<dbReference type="Pfam" id="PF05977">
    <property type="entry name" value="MFS_3"/>
    <property type="match status" value="1"/>
</dbReference>
<dbReference type="CDD" id="cd06173">
    <property type="entry name" value="MFS_MefA_like"/>
    <property type="match status" value="1"/>
</dbReference>
<keyword evidence="5 7" id="KW-1133">Transmembrane helix</keyword>
<evidence type="ECO:0000256" key="6">
    <source>
        <dbReference type="ARBA" id="ARBA00023136"/>
    </source>
</evidence>
<feature type="transmembrane region" description="Helical" evidence="7">
    <location>
        <begin position="169"/>
        <end position="201"/>
    </location>
</feature>
<dbReference type="PROSITE" id="PS50850">
    <property type="entry name" value="MFS"/>
    <property type="match status" value="1"/>
</dbReference>
<feature type="transmembrane region" description="Helical" evidence="7">
    <location>
        <begin position="265"/>
        <end position="284"/>
    </location>
</feature>
<dbReference type="SUPFAM" id="SSF103473">
    <property type="entry name" value="MFS general substrate transporter"/>
    <property type="match status" value="1"/>
</dbReference>
<dbReference type="Gene3D" id="1.20.1250.20">
    <property type="entry name" value="MFS general substrate transporter like domains"/>
    <property type="match status" value="1"/>
</dbReference>
<feature type="transmembrane region" description="Helical" evidence="7">
    <location>
        <begin position="61"/>
        <end position="82"/>
    </location>
</feature>
<organism evidence="9 10">
    <name type="scientific">Candidatus Sungbacteria bacterium RIFCSPLOWO2_01_FULL_59_16</name>
    <dbReference type="NCBI Taxonomy" id="1802280"/>
    <lineage>
        <taxon>Bacteria</taxon>
        <taxon>Candidatus Sungiibacteriota</taxon>
    </lineage>
</organism>
<dbReference type="STRING" id="1802280.A3B37_02205"/>
<evidence type="ECO:0000256" key="4">
    <source>
        <dbReference type="ARBA" id="ARBA00022692"/>
    </source>
</evidence>
<evidence type="ECO:0000256" key="5">
    <source>
        <dbReference type="ARBA" id="ARBA00022989"/>
    </source>
</evidence>
<feature type="transmembrane region" description="Helical" evidence="7">
    <location>
        <begin position="354"/>
        <end position="377"/>
    </location>
</feature>
<comment type="caution">
    <text evidence="9">The sequence shown here is derived from an EMBL/GenBank/DDBJ whole genome shotgun (WGS) entry which is preliminary data.</text>
</comment>
<feature type="transmembrane region" description="Helical" evidence="7">
    <location>
        <begin position="319"/>
        <end position="342"/>
    </location>
</feature>
<dbReference type="AlphaFoldDB" id="A0A1G2LCU1"/>
<feature type="transmembrane region" description="Helical" evidence="7">
    <location>
        <begin position="222"/>
        <end position="245"/>
    </location>
</feature>
<evidence type="ECO:0000313" key="10">
    <source>
        <dbReference type="Proteomes" id="UP000176705"/>
    </source>
</evidence>
<evidence type="ECO:0000259" key="8">
    <source>
        <dbReference type="PROSITE" id="PS50850"/>
    </source>
</evidence>
<comment type="subcellular location">
    <subcellularLocation>
        <location evidence="1">Cell membrane</location>
        <topology evidence="1">Multi-pass membrane protein</topology>
    </subcellularLocation>
</comment>
<gene>
    <name evidence="9" type="ORF">A3B37_02205</name>
</gene>
<reference evidence="9 10" key="1">
    <citation type="journal article" date="2016" name="Nat. Commun.">
        <title>Thousands of microbial genomes shed light on interconnected biogeochemical processes in an aquifer system.</title>
        <authorList>
            <person name="Anantharaman K."/>
            <person name="Brown C.T."/>
            <person name="Hug L.A."/>
            <person name="Sharon I."/>
            <person name="Castelle C.J."/>
            <person name="Probst A.J."/>
            <person name="Thomas B.C."/>
            <person name="Singh A."/>
            <person name="Wilkins M.J."/>
            <person name="Karaoz U."/>
            <person name="Brodie E.L."/>
            <person name="Williams K.H."/>
            <person name="Hubbard S.S."/>
            <person name="Banfield J.F."/>
        </authorList>
    </citation>
    <scope>NUCLEOTIDE SEQUENCE [LARGE SCALE GENOMIC DNA]</scope>
</reference>
<name>A0A1G2LCU1_9BACT</name>
<evidence type="ECO:0000256" key="7">
    <source>
        <dbReference type="SAM" id="Phobius"/>
    </source>
</evidence>